<reference evidence="1 2" key="1">
    <citation type="journal article" date="2022" name="Res Sq">
        <title>Evolution of multicellular longitudinally dividing oral cavity symbionts (Neisseriaceae).</title>
        <authorList>
            <person name="Nyongesa S."/>
            <person name="Weber P."/>
            <person name="Bernet E."/>
            <person name="Pullido F."/>
            <person name="Nieckarz M."/>
            <person name="Delaby M."/>
            <person name="Nieves C."/>
            <person name="Viehboeck T."/>
            <person name="Krause N."/>
            <person name="Rivera-Millot A."/>
            <person name="Nakamura A."/>
            <person name="Vischer N."/>
            <person name="VanNieuwenhze M."/>
            <person name="Brun Y."/>
            <person name="Cava F."/>
            <person name="Bulgheresi S."/>
            <person name="Veyrier F."/>
        </authorList>
    </citation>
    <scope>NUCLEOTIDE SEQUENCE [LARGE SCALE GENOMIC DNA]</scope>
    <source>
        <strain evidence="1 2">CCUG 63373m</strain>
    </source>
</reference>
<keyword evidence="2" id="KW-1185">Reference proteome</keyword>
<dbReference type="RefSeq" id="WP_244786905.1">
    <property type="nucleotide sequence ID" value="NZ_CP091508.1"/>
</dbReference>
<name>A0ABY4E1I0_9NEIS</name>
<proteinExistence type="predicted"/>
<sequence>MEFGSIVHANHVARYADVGAAAVGLASSSDHLITGLSNFGKKASEQKPTITVQGLKQLGLSEQAANYV</sequence>
<dbReference type="Proteomes" id="UP000829817">
    <property type="component" value="Chromosome"/>
</dbReference>
<dbReference type="EMBL" id="CP091508">
    <property type="protein sequence ID" value="UOO82821.1"/>
    <property type="molecule type" value="Genomic_DNA"/>
</dbReference>
<gene>
    <name evidence="1" type="ORF">LVJ83_04975</name>
</gene>
<evidence type="ECO:0000313" key="1">
    <source>
        <dbReference type="EMBL" id="UOO82821.1"/>
    </source>
</evidence>
<organism evidence="1 2">
    <name type="scientific">Uruburuella testudinis</name>
    <dbReference type="NCBI Taxonomy" id="1282863"/>
    <lineage>
        <taxon>Bacteria</taxon>
        <taxon>Pseudomonadati</taxon>
        <taxon>Pseudomonadota</taxon>
        <taxon>Betaproteobacteria</taxon>
        <taxon>Neisseriales</taxon>
        <taxon>Neisseriaceae</taxon>
        <taxon>Uruburuella</taxon>
    </lineage>
</organism>
<evidence type="ECO:0000313" key="2">
    <source>
        <dbReference type="Proteomes" id="UP000829817"/>
    </source>
</evidence>
<protein>
    <submittedName>
        <fullName evidence="1">Uncharacterized protein</fullName>
    </submittedName>
</protein>
<accession>A0ABY4E1I0</accession>